<feature type="signal peptide" evidence="14">
    <location>
        <begin position="1"/>
        <end position="16"/>
    </location>
</feature>
<comment type="caution">
    <text evidence="16">The sequence shown here is derived from an EMBL/GenBank/DDBJ whole genome shotgun (WGS) entry which is preliminary data.</text>
</comment>
<dbReference type="PROSITE" id="PS52035">
    <property type="entry name" value="PEPTIDASE_M14"/>
    <property type="match status" value="1"/>
</dbReference>
<feature type="active site" description="Proton donor/acceptor" evidence="13">
    <location>
        <position position="322"/>
    </location>
</feature>
<evidence type="ECO:0000256" key="9">
    <source>
        <dbReference type="ARBA" id="ARBA00023026"/>
    </source>
</evidence>
<evidence type="ECO:0000256" key="14">
    <source>
        <dbReference type="SAM" id="SignalP"/>
    </source>
</evidence>
<evidence type="ECO:0000256" key="5">
    <source>
        <dbReference type="ARBA" id="ARBA00022525"/>
    </source>
</evidence>
<evidence type="ECO:0000256" key="11">
    <source>
        <dbReference type="ARBA" id="ARBA00041263"/>
    </source>
</evidence>
<dbReference type="EMBL" id="JABCIY010000261">
    <property type="protein sequence ID" value="KAF7186192.1"/>
    <property type="molecule type" value="Genomic_DNA"/>
</dbReference>
<name>A0A8H6VD39_9PEZI</name>
<keyword evidence="6" id="KW-0645">Protease</keyword>
<keyword evidence="7 14" id="KW-0732">Signal</keyword>
<evidence type="ECO:0000256" key="3">
    <source>
        <dbReference type="ARBA" id="ARBA00004613"/>
    </source>
</evidence>
<dbReference type="OrthoDB" id="3626597at2759"/>
<sequence length="540" mass="59814">MMYRIILFLLGSLAIATQYGDNHARVRKDEPQIAVHFPDPAIPLLSPAFLKDSNIPAGFSEGTSGPTNDAVMEDFIQSLAERNDWMTYRPADYLSEEGRKIGFVSLSTTMRGDNMTYASPAQKATLWIQGGVHGNEPAGDQAVLALLGKMDANQTWTSSILENVDITILPRYNPDGVSYFQRTLTTNFDPNRDHIKLARQQTKDIKKTFNDFDPHVAVDMHEFTATFQLLSHGSVYIPAADVMFSAAKNLNIQPSIRNMSEELFAPAISSYLEASKFTWEPYVTLSNGRVPDATISYSEADTEARIGRNAMGLTQAIVFLVETRGVGIADQHFARRTAAGLTALESIIQTTADNAAEVIKVVEGGAKTFIDSKDEIVISDYPRKSTINWTFFDHKSGHHEEVPITFFNTTPTISNLTRSRPEAYLIPRAWSDLAERLRVYGLEVTVLKEPYRGNVEILTIETSKFAKSYDEGSVLATVTTNSTMKEVHLPTGSFWISTRQKNAGLAFAALEPEGKDSYVSTNIVPLEVGDEVPVYRVLST</sequence>
<comment type="cofactor">
    <cofactor evidence="1">
        <name>Zn(2+)</name>
        <dbReference type="ChEBI" id="CHEBI:29105"/>
    </cofactor>
</comment>
<accession>A0A8H6VD39</accession>
<protein>
    <recommendedName>
        <fullName evidence="12">Carboxypeptidase M14B</fullName>
    </recommendedName>
    <alternativeName>
        <fullName evidence="11">Carboxypeptidase MCPB</fullName>
    </alternativeName>
</protein>
<dbReference type="Proteomes" id="UP000660729">
    <property type="component" value="Unassembled WGS sequence"/>
</dbReference>
<dbReference type="GO" id="GO:0006508">
    <property type="term" value="P:proteolysis"/>
    <property type="evidence" value="ECO:0007669"/>
    <property type="project" value="UniProtKB-KW"/>
</dbReference>
<evidence type="ECO:0000313" key="17">
    <source>
        <dbReference type="Proteomes" id="UP000660729"/>
    </source>
</evidence>
<evidence type="ECO:0000256" key="12">
    <source>
        <dbReference type="ARBA" id="ARBA00042017"/>
    </source>
</evidence>
<dbReference type="GO" id="GO:0004181">
    <property type="term" value="F:metallocarboxypeptidase activity"/>
    <property type="evidence" value="ECO:0007669"/>
    <property type="project" value="InterPro"/>
</dbReference>
<dbReference type="AlphaFoldDB" id="A0A8H6VD39"/>
<evidence type="ECO:0000256" key="7">
    <source>
        <dbReference type="ARBA" id="ARBA00022729"/>
    </source>
</evidence>
<keyword evidence="9" id="KW-0843">Virulence</keyword>
<dbReference type="Gene3D" id="3.40.630.10">
    <property type="entry name" value="Zn peptidases"/>
    <property type="match status" value="1"/>
</dbReference>
<dbReference type="Pfam" id="PF00246">
    <property type="entry name" value="Peptidase_M14"/>
    <property type="match status" value="1"/>
</dbReference>
<feature type="chain" id="PRO_5034214383" description="Carboxypeptidase M14B" evidence="14">
    <location>
        <begin position="17"/>
        <end position="540"/>
    </location>
</feature>
<comment type="subcellular location">
    <subcellularLocation>
        <location evidence="3">Secreted</location>
    </subcellularLocation>
</comment>
<dbReference type="GO" id="GO:0005576">
    <property type="term" value="C:extracellular region"/>
    <property type="evidence" value="ECO:0007669"/>
    <property type="project" value="UniProtKB-SubCell"/>
</dbReference>
<feature type="domain" description="Peptidase M14" evidence="15">
    <location>
        <begin position="65"/>
        <end position="351"/>
    </location>
</feature>
<evidence type="ECO:0000256" key="1">
    <source>
        <dbReference type="ARBA" id="ARBA00001947"/>
    </source>
</evidence>
<dbReference type="InterPro" id="IPR000834">
    <property type="entry name" value="Peptidase_M14"/>
</dbReference>
<evidence type="ECO:0000259" key="15">
    <source>
        <dbReference type="PROSITE" id="PS52035"/>
    </source>
</evidence>
<dbReference type="PANTHER" id="PTHR11705">
    <property type="entry name" value="PROTEASE FAMILY M14 CARBOXYPEPTIDASE A,B"/>
    <property type="match status" value="1"/>
</dbReference>
<keyword evidence="8" id="KW-0378">Hydrolase</keyword>
<evidence type="ECO:0000256" key="13">
    <source>
        <dbReference type="PROSITE-ProRule" id="PRU01379"/>
    </source>
</evidence>
<evidence type="ECO:0000256" key="4">
    <source>
        <dbReference type="ARBA" id="ARBA00005988"/>
    </source>
</evidence>
<reference evidence="16" key="1">
    <citation type="submission" date="2020-04" db="EMBL/GenBank/DDBJ databases">
        <title>Draft genome resource of the tomato pathogen Pseudocercospora fuligena.</title>
        <authorList>
            <person name="Zaccaron A."/>
        </authorList>
    </citation>
    <scope>NUCLEOTIDE SEQUENCE</scope>
    <source>
        <strain evidence="16">PF001</strain>
    </source>
</reference>
<comment type="similarity">
    <text evidence="4 13">Belongs to the peptidase M14 family.</text>
</comment>
<proteinExistence type="inferred from homology"/>
<evidence type="ECO:0000256" key="6">
    <source>
        <dbReference type="ARBA" id="ARBA00022670"/>
    </source>
</evidence>
<evidence type="ECO:0000256" key="10">
    <source>
        <dbReference type="ARBA" id="ARBA00023180"/>
    </source>
</evidence>
<evidence type="ECO:0000256" key="2">
    <source>
        <dbReference type="ARBA" id="ARBA00003091"/>
    </source>
</evidence>
<keyword evidence="17" id="KW-1185">Reference proteome</keyword>
<dbReference type="SUPFAM" id="SSF53187">
    <property type="entry name" value="Zn-dependent exopeptidases"/>
    <property type="match status" value="1"/>
</dbReference>
<comment type="function">
    <text evidence="2">Extracellular metalloprotease that contributes to pathogenicity.</text>
</comment>
<keyword evidence="10" id="KW-0325">Glycoprotein</keyword>
<evidence type="ECO:0000256" key="8">
    <source>
        <dbReference type="ARBA" id="ARBA00022801"/>
    </source>
</evidence>
<keyword evidence="5" id="KW-0964">Secreted</keyword>
<dbReference type="PANTHER" id="PTHR11705:SF83">
    <property type="entry name" value="INACTIVE METALLOCARBOXYPEPTIDASE ECM14"/>
    <property type="match status" value="1"/>
</dbReference>
<evidence type="ECO:0000313" key="16">
    <source>
        <dbReference type="EMBL" id="KAF7186192.1"/>
    </source>
</evidence>
<gene>
    <name evidence="16" type="ORF">HII31_12434</name>
</gene>
<dbReference type="CDD" id="cd06242">
    <property type="entry name" value="M14-like"/>
    <property type="match status" value="1"/>
</dbReference>
<dbReference type="GO" id="GO:0008270">
    <property type="term" value="F:zinc ion binding"/>
    <property type="evidence" value="ECO:0007669"/>
    <property type="project" value="InterPro"/>
</dbReference>
<organism evidence="16 17">
    <name type="scientific">Pseudocercospora fuligena</name>
    <dbReference type="NCBI Taxonomy" id="685502"/>
    <lineage>
        <taxon>Eukaryota</taxon>
        <taxon>Fungi</taxon>
        <taxon>Dikarya</taxon>
        <taxon>Ascomycota</taxon>
        <taxon>Pezizomycotina</taxon>
        <taxon>Dothideomycetes</taxon>
        <taxon>Dothideomycetidae</taxon>
        <taxon>Mycosphaerellales</taxon>
        <taxon>Mycosphaerellaceae</taxon>
        <taxon>Pseudocercospora</taxon>
    </lineage>
</organism>
<keyword evidence="16" id="KW-0121">Carboxypeptidase</keyword>